<evidence type="ECO:0000256" key="2">
    <source>
        <dbReference type="PROSITE-ProRule" id="PRU00335"/>
    </source>
</evidence>
<dbReference type="Pfam" id="PF08359">
    <property type="entry name" value="TetR_C_4"/>
    <property type="match status" value="1"/>
</dbReference>
<dbReference type="PANTHER" id="PTHR30055:SF195">
    <property type="entry name" value="FATTY ACID METABOLISM REGULATOR PROTEIN"/>
    <property type="match status" value="1"/>
</dbReference>
<evidence type="ECO:0000313" key="5">
    <source>
        <dbReference type="Proteomes" id="UP001310386"/>
    </source>
</evidence>
<evidence type="ECO:0000259" key="3">
    <source>
        <dbReference type="PROSITE" id="PS50977"/>
    </source>
</evidence>
<proteinExistence type="predicted"/>
<protein>
    <submittedName>
        <fullName evidence="4">TetR/AcrR family transcriptional regulator</fullName>
    </submittedName>
</protein>
<feature type="domain" description="HTH tetR-type" evidence="3">
    <location>
        <begin position="6"/>
        <end position="66"/>
    </location>
</feature>
<dbReference type="InterPro" id="IPR009057">
    <property type="entry name" value="Homeodomain-like_sf"/>
</dbReference>
<dbReference type="PROSITE" id="PS50977">
    <property type="entry name" value="HTH_TETR_2"/>
    <property type="match status" value="1"/>
</dbReference>
<gene>
    <name evidence="4" type="ORF">VF724_08125</name>
</gene>
<dbReference type="InterPro" id="IPR013570">
    <property type="entry name" value="Tscrpt_reg_YsiA_C"/>
</dbReference>
<keyword evidence="1 2" id="KW-0238">DNA-binding</keyword>
<dbReference type="PRINTS" id="PR00455">
    <property type="entry name" value="HTHTETR"/>
</dbReference>
<dbReference type="InterPro" id="IPR036271">
    <property type="entry name" value="Tet_transcr_reg_TetR-rel_C_sf"/>
</dbReference>
<dbReference type="Gene3D" id="1.10.10.60">
    <property type="entry name" value="Homeodomain-like"/>
    <property type="match status" value="1"/>
</dbReference>
<dbReference type="SUPFAM" id="SSF46689">
    <property type="entry name" value="Homeodomain-like"/>
    <property type="match status" value="1"/>
</dbReference>
<organism evidence="4 5">
    <name type="scientific">Ferviditalea candida</name>
    <dbReference type="NCBI Taxonomy" id="3108399"/>
    <lineage>
        <taxon>Bacteria</taxon>
        <taxon>Bacillati</taxon>
        <taxon>Bacillota</taxon>
        <taxon>Bacilli</taxon>
        <taxon>Bacillales</taxon>
        <taxon>Paenibacillaceae</taxon>
        <taxon>Ferviditalea</taxon>
    </lineage>
</organism>
<accession>A0ABU5ZHD2</accession>
<dbReference type="InterPro" id="IPR001647">
    <property type="entry name" value="HTH_TetR"/>
</dbReference>
<dbReference type="Proteomes" id="UP001310386">
    <property type="component" value="Unassembled WGS sequence"/>
</dbReference>
<name>A0ABU5ZHD2_9BACL</name>
<dbReference type="Pfam" id="PF00440">
    <property type="entry name" value="TetR_N"/>
    <property type="match status" value="1"/>
</dbReference>
<comment type="caution">
    <text evidence="4">The sequence shown here is derived from an EMBL/GenBank/DDBJ whole genome shotgun (WGS) entry which is preliminary data.</text>
</comment>
<feature type="DNA-binding region" description="H-T-H motif" evidence="2">
    <location>
        <begin position="29"/>
        <end position="48"/>
    </location>
</feature>
<reference evidence="4" key="1">
    <citation type="submission" date="2023-12" db="EMBL/GenBank/DDBJ databases">
        <title>Fervidustalea candida gen. nov., sp. nov., a novel member of the family Paenibacillaceae isolated from a geothermal area.</title>
        <authorList>
            <person name="Li W.-J."/>
            <person name="Jiao J.-Y."/>
            <person name="Chen Y."/>
        </authorList>
    </citation>
    <scope>NUCLEOTIDE SEQUENCE</scope>
    <source>
        <strain evidence="4">SYSU GA230002</strain>
    </source>
</reference>
<dbReference type="SUPFAM" id="SSF48498">
    <property type="entry name" value="Tetracyclin repressor-like, C-terminal domain"/>
    <property type="match status" value="1"/>
</dbReference>
<dbReference type="InterPro" id="IPR050109">
    <property type="entry name" value="HTH-type_TetR-like_transc_reg"/>
</dbReference>
<keyword evidence="5" id="KW-1185">Reference proteome</keyword>
<evidence type="ECO:0000313" key="4">
    <source>
        <dbReference type="EMBL" id="MEB3101628.1"/>
    </source>
</evidence>
<dbReference type="Gene3D" id="1.10.357.10">
    <property type="entry name" value="Tetracycline Repressor, domain 2"/>
    <property type="match status" value="1"/>
</dbReference>
<dbReference type="PANTHER" id="PTHR30055">
    <property type="entry name" value="HTH-TYPE TRANSCRIPTIONAL REGULATOR RUTR"/>
    <property type="match status" value="1"/>
</dbReference>
<sequence>MASKKNEKYTQILEGAVKVFARHGFFRSQVSKIAKEAGVADGTIYLYFKNKEEILIKIFEFKLGKLVERFQSSIGKADNAKEAIREICTIHYSQMEEDVDFAYVAQIELRQSSLELRKAIGQTIKPYIQLIESILMRGIEENVFRSDMNVKLVRLLLFGAMDEVITSWLISGRKYSLMEQIDGTVDFFLRGIRS</sequence>
<evidence type="ECO:0000256" key="1">
    <source>
        <dbReference type="ARBA" id="ARBA00023125"/>
    </source>
</evidence>
<dbReference type="RefSeq" id="WP_371753747.1">
    <property type="nucleotide sequence ID" value="NZ_JAYJLD010000009.1"/>
</dbReference>
<dbReference type="EMBL" id="JAYJLD010000009">
    <property type="protein sequence ID" value="MEB3101628.1"/>
    <property type="molecule type" value="Genomic_DNA"/>
</dbReference>